<comment type="caution">
    <text evidence="1">The sequence shown here is derived from an EMBL/GenBank/DDBJ whole genome shotgun (WGS) entry which is preliminary data.</text>
</comment>
<dbReference type="AlphaFoldDB" id="A0A699KSB6"/>
<accession>A0A699KSB6</accession>
<sequence>MEGTQGLQKDDMIREMKMRTVAIQLHLQAMKEFDFYKSLKTREDHEVGINNSLSKSDKHTSLGEQVSASIVQTNKFCKLDDTREGGEESVMSTQEYIRKDIEDVCEDDDFTRATWLSVLDYVNVDGWIVTGCFGDVKKFLKNGKLDKVVSSSLVLQVRMEIS</sequence>
<reference evidence="1" key="1">
    <citation type="journal article" date="2019" name="Sci. Rep.">
        <title>Draft genome of Tanacetum cinerariifolium, the natural source of mosquito coil.</title>
        <authorList>
            <person name="Yamashiro T."/>
            <person name="Shiraishi A."/>
            <person name="Satake H."/>
            <person name="Nakayama K."/>
        </authorList>
    </citation>
    <scope>NUCLEOTIDE SEQUENCE</scope>
</reference>
<proteinExistence type="predicted"/>
<name>A0A699KSB6_TANCI</name>
<protein>
    <submittedName>
        <fullName evidence="1">Uncharacterized protein</fullName>
    </submittedName>
</protein>
<evidence type="ECO:0000313" key="1">
    <source>
        <dbReference type="EMBL" id="GFB03278.1"/>
    </source>
</evidence>
<dbReference type="EMBL" id="BKCJ010537629">
    <property type="protein sequence ID" value="GFB03278.1"/>
    <property type="molecule type" value="Genomic_DNA"/>
</dbReference>
<organism evidence="1">
    <name type="scientific">Tanacetum cinerariifolium</name>
    <name type="common">Dalmatian daisy</name>
    <name type="synonym">Chrysanthemum cinerariifolium</name>
    <dbReference type="NCBI Taxonomy" id="118510"/>
    <lineage>
        <taxon>Eukaryota</taxon>
        <taxon>Viridiplantae</taxon>
        <taxon>Streptophyta</taxon>
        <taxon>Embryophyta</taxon>
        <taxon>Tracheophyta</taxon>
        <taxon>Spermatophyta</taxon>
        <taxon>Magnoliopsida</taxon>
        <taxon>eudicotyledons</taxon>
        <taxon>Gunneridae</taxon>
        <taxon>Pentapetalae</taxon>
        <taxon>asterids</taxon>
        <taxon>campanulids</taxon>
        <taxon>Asterales</taxon>
        <taxon>Asteraceae</taxon>
        <taxon>Asteroideae</taxon>
        <taxon>Anthemideae</taxon>
        <taxon>Anthemidinae</taxon>
        <taxon>Tanacetum</taxon>
    </lineage>
</organism>
<gene>
    <name evidence="1" type="ORF">Tci_675249</name>
</gene>